<reference evidence="1" key="1">
    <citation type="submission" date="2018-02" db="EMBL/GenBank/DDBJ databases">
        <title>Rhizophora mucronata_Transcriptome.</title>
        <authorList>
            <person name="Meera S.P."/>
            <person name="Sreeshan A."/>
            <person name="Augustine A."/>
        </authorList>
    </citation>
    <scope>NUCLEOTIDE SEQUENCE</scope>
    <source>
        <tissue evidence="1">Leaf</tissue>
    </source>
</reference>
<name>A0A2P2MT90_RHIMU</name>
<evidence type="ECO:0000313" key="1">
    <source>
        <dbReference type="EMBL" id="MBX33425.1"/>
    </source>
</evidence>
<accession>A0A2P2MT90</accession>
<keyword evidence="1" id="KW-0687">Ribonucleoprotein</keyword>
<dbReference type="AlphaFoldDB" id="A0A2P2MT90"/>
<dbReference type="EMBL" id="GGEC01052941">
    <property type="protein sequence ID" value="MBX33425.1"/>
    <property type="molecule type" value="Transcribed_RNA"/>
</dbReference>
<sequence length="52" mass="5896">MQQVCQYPFLVLLPTRKQRKSDICLICICISSENLSSLLHWTSLGPTCVEKA</sequence>
<proteinExistence type="predicted"/>
<dbReference type="GO" id="GO:0005840">
    <property type="term" value="C:ribosome"/>
    <property type="evidence" value="ECO:0007669"/>
    <property type="project" value="UniProtKB-KW"/>
</dbReference>
<protein>
    <submittedName>
        <fullName evidence="1">60S ribosomal protein L5-like</fullName>
    </submittedName>
</protein>
<organism evidence="1">
    <name type="scientific">Rhizophora mucronata</name>
    <name type="common">Asiatic mangrove</name>
    <dbReference type="NCBI Taxonomy" id="61149"/>
    <lineage>
        <taxon>Eukaryota</taxon>
        <taxon>Viridiplantae</taxon>
        <taxon>Streptophyta</taxon>
        <taxon>Embryophyta</taxon>
        <taxon>Tracheophyta</taxon>
        <taxon>Spermatophyta</taxon>
        <taxon>Magnoliopsida</taxon>
        <taxon>eudicotyledons</taxon>
        <taxon>Gunneridae</taxon>
        <taxon>Pentapetalae</taxon>
        <taxon>rosids</taxon>
        <taxon>fabids</taxon>
        <taxon>Malpighiales</taxon>
        <taxon>Rhizophoraceae</taxon>
        <taxon>Rhizophora</taxon>
    </lineage>
</organism>
<keyword evidence="1" id="KW-0689">Ribosomal protein</keyword>